<dbReference type="AlphaFoldDB" id="A0A8H3Z1P0"/>
<evidence type="ECO:0000313" key="5">
    <source>
        <dbReference type="Proteomes" id="UP000490939"/>
    </source>
</evidence>
<feature type="compositionally biased region" description="Polar residues" evidence="1">
    <location>
        <begin position="121"/>
        <end position="146"/>
    </location>
</feature>
<name>A0A8H3Z1P0_VENIN</name>
<dbReference type="EMBL" id="WNWS01000300">
    <property type="protein sequence ID" value="KAE9971395.1"/>
    <property type="molecule type" value="Genomic_DNA"/>
</dbReference>
<sequence length="176" mass="19835">MDLFWVVTLSPMDLAGIPINDERKDYTRTPPGEQLHIDLTEKQREVYNDLDSFGTPYYKEMDGDKKGCTPNSQPTILFSPQTGQAEFPDWKMFKPTEFPLTSDGQRPYNLIRTPIDDNGNEESQAANTPSRLANPSITMPSGTDNMAINKDRSYSNSILTTIKAPMQIAVSEKRIL</sequence>
<protein>
    <submittedName>
        <fullName evidence="3">Uncharacterized protein</fullName>
    </submittedName>
</protein>
<evidence type="ECO:0000256" key="1">
    <source>
        <dbReference type="SAM" id="MobiDB-lite"/>
    </source>
</evidence>
<dbReference type="EMBL" id="WNWR01000339">
    <property type="protein sequence ID" value="KAE9982435.1"/>
    <property type="molecule type" value="Genomic_DNA"/>
</dbReference>
<evidence type="ECO:0000313" key="3">
    <source>
        <dbReference type="EMBL" id="KAE9982435.1"/>
    </source>
</evidence>
<gene>
    <name evidence="3" type="ORF">EG327_005834</name>
    <name evidence="2" type="ORF">EG328_005706</name>
</gene>
<comment type="caution">
    <text evidence="3">The sequence shown here is derived from an EMBL/GenBank/DDBJ whole genome shotgun (WGS) entry which is preliminary data.</text>
</comment>
<reference evidence="3 5" key="1">
    <citation type="submission" date="2019-07" db="EMBL/GenBank/DDBJ databases">
        <title>Venturia inaequalis Genome Resource.</title>
        <authorList>
            <person name="Lichtner F.J."/>
        </authorList>
    </citation>
    <scope>NUCLEOTIDE SEQUENCE [LARGE SCALE GENOMIC DNA]</scope>
    <source>
        <strain evidence="2 4">120213</strain>
        <strain evidence="3 5">DMI_063113</strain>
    </source>
</reference>
<keyword evidence="5" id="KW-1185">Reference proteome</keyword>
<organism evidence="3 5">
    <name type="scientific">Venturia inaequalis</name>
    <name type="common">Apple scab fungus</name>
    <dbReference type="NCBI Taxonomy" id="5025"/>
    <lineage>
        <taxon>Eukaryota</taxon>
        <taxon>Fungi</taxon>
        <taxon>Dikarya</taxon>
        <taxon>Ascomycota</taxon>
        <taxon>Pezizomycotina</taxon>
        <taxon>Dothideomycetes</taxon>
        <taxon>Pleosporomycetidae</taxon>
        <taxon>Venturiales</taxon>
        <taxon>Venturiaceae</taxon>
        <taxon>Venturia</taxon>
    </lineage>
</organism>
<feature type="region of interest" description="Disordered" evidence="1">
    <location>
        <begin position="114"/>
        <end position="149"/>
    </location>
</feature>
<dbReference type="Proteomes" id="UP000447873">
    <property type="component" value="Unassembled WGS sequence"/>
</dbReference>
<accession>A0A8H3Z1P0</accession>
<dbReference type="Proteomes" id="UP000490939">
    <property type="component" value="Unassembled WGS sequence"/>
</dbReference>
<proteinExistence type="predicted"/>
<evidence type="ECO:0000313" key="2">
    <source>
        <dbReference type="EMBL" id="KAE9971395.1"/>
    </source>
</evidence>
<evidence type="ECO:0000313" key="4">
    <source>
        <dbReference type="Proteomes" id="UP000447873"/>
    </source>
</evidence>